<dbReference type="InterPro" id="IPR056527">
    <property type="entry name" value="WD40_RFWD3"/>
</dbReference>
<evidence type="ECO:0000256" key="9">
    <source>
        <dbReference type="ARBA" id="ARBA00022737"/>
    </source>
</evidence>
<organism evidence="20 21">
    <name type="scientific">Portunus trituberculatus</name>
    <name type="common">Swimming crab</name>
    <name type="synonym">Neptunus trituberculatus</name>
    <dbReference type="NCBI Taxonomy" id="210409"/>
    <lineage>
        <taxon>Eukaryota</taxon>
        <taxon>Metazoa</taxon>
        <taxon>Ecdysozoa</taxon>
        <taxon>Arthropoda</taxon>
        <taxon>Crustacea</taxon>
        <taxon>Multicrustacea</taxon>
        <taxon>Malacostraca</taxon>
        <taxon>Eumalacostraca</taxon>
        <taxon>Eucarida</taxon>
        <taxon>Decapoda</taxon>
        <taxon>Pleocyemata</taxon>
        <taxon>Brachyura</taxon>
        <taxon>Eubrachyura</taxon>
        <taxon>Portunoidea</taxon>
        <taxon>Portunidae</taxon>
        <taxon>Portuninae</taxon>
        <taxon>Portunus</taxon>
    </lineage>
</organism>
<dbReference type="AlphaFoldDB" id="A0A5B7EYE0"/>
<dbReference type="InterPro" id="IPR037381">
    <property type="entry name" value="RFWD3"/>
</dbReference>
<dbReference type="InterPro" id="IPR001680">
    <property type="entry name" value="WD40_rpt"/>
</dbReference>
<keyword evidence="10" id="KW-0227">DNA damage</keyword>
<evidence type="ECO:0000256" key="17">
    <source>
        <dbReference type="SAM" id="Coils"/>
    </source>
</evidence>
<dbReference type="Pfam" id="PF13639">
    <property type="entry name" value="zf-RING_2"/>
    <property type="match status" value="1"/>
</dbReference>
<comment type="pathway">
    <text evidence="4">Protein modification; protein ubiquitination.</text>
</comment>
<evidence type="ECO:0000256" key="18">
    <source>
        <dbReference type="SAM" id="MobiDB-lite"/>
    </source>
</evidence>
<name>A0A5B7EYE0_PORTR</name>
<evidence type="ECO:0000256" key="15">
    <source>
        <dbReference type="ARBA" id="ARBA00023242"/>
    </source>
</evidence>
<keyword evidence="11 16" id="KW-0863">Zinc-finger</keyword>
<feature type="domain" description="RING-type" evidence="19">
    <location>
        <begin position="197"/>
        <end position="245"/>
    </location>
</feature>
<dbReference type="EC" id="2.3.2.27" evidence="5"/>
<evidence type="ECO:0000256" key="4">
    <source>
        <dbReference type="ARBA" id="ARBA00004906"/>
    </source>
</evidence>
<dbReference type="PANTHER" id="PTHR16047:SF7">
    <property type="entry name" value="E3 UBIQUITIN-PROTEIN LIGASE RFWD3"/>
    <property type="match status" value="1"/>
</dbReference>
<reference evidence="20 21" key="1">
    <citation type="submission" date="2019-05" db="EMBL/GenBank/DDBJ databases">
        <title>Another draft genome of Portunus trituberculatus and its Hox gene families provides insights of decapod evolution.</title>
        <authorList>
            <person name="Jeong J.-H."/>
            <person name="Song I."/>
            <person name="Kim S."/>
            <person name="Choi T."/>
            <person name="Kim D."/>
            <person name="Ryu S."/>
            <person name="Kim W."/>
        </authorList>
    </citation>
    <scope>NUCLEOTIDE SEQUENCE [LARGE SCALE GENOMIC DNA]</scope>
    <source>
        <tissue evidence="20">Muscle</tissue>
    </source>
</reference>
<evidence type="ECO:0000313" key="20">
    <source>
        <dbReference type="EMBL" id="MPC39262.1"/>
    </source>
</evidence>
<evidence type="ECO:0000256" key="6">
    <source>
        <dbReference type="ARBA" id="ARBA00022490"/>
    </source>
</evidence>
<evidence type="ECO:0000256" key="7">
    <source>
        <dbReference type="ARBA" id="ARBA00022574"/>
    </source>
</evidence>
<dbReference type="PANTHER" id="PTHR16047">
    <property type="entry name" value="RFWD3 PROTEIN"/>
    <property type="match status" value="1"/>
</dbReference>
<dbReference type="EMBL" id="VSRR010004311">
    <property type="protein sequence ID" value="MPC39262.1"/>
    <property type="molecule type" value="Genomic_DNA"/>
</dbReference>
<dbReference type="GO" id="GO:0016567">
    <property type="term" value="P:protein ubiquitination"/>
    <property type="evidence" value="ECO:0007669"/>
    <property type="project" value="InterPro"/>
</dbReference>
<keyword evidence="13" id="KW-0862">Zinc</keyword>
<dbReference type="GO" id="GO:0005737">
    <property type="term" value="C:cytoplasm"/>
    <property type="evidence" value="ECO:0007669"/>
    <property type="project" value="UniProtKB-SubCell"/>
</dbReference>
<evidence type="ECO:0000256" key="10">
    <source>
        <dbReference type="ARBA" id="ARBA00022763"/>
    </source>
</evidence>
<dbReference type="GO" id="GO:0008270">
    <property type="term" value="F:zinc ion binding"/>
    <property type="evidence" value="ECO:0007669"/>
    <property type="project" value="UniProtKB-KW"/>
</dbReference>
<feature type="compositionally biased region" description="Low complexity" evidence="18">
    <location>
        <begin position="88"/>
        <end position="101"/>
    </location>
</feature>
<keyword evidence="14" id="KW-0234">DNA repair</keyword>
<protein>
    <recommendedName>
        <fullName evidence="5">RING-type E3 ubiquitin transferase</fullName>
        <ecNumber evidence="5">2.3.2.27</ecNumber>
    </recommendedName>
</protein>
<dbReference type="InterPro" id="IPR036322">
    <property type="entry name" value="WD40_repeat_dom_sf"/>
</dbReference>
<feature type="compositionally biased region" description="Acidic residues" evidence="18">
    <location>
        <begin position="11"/>
        <end position="39"/>
    </location>
</feature>
<dbReference type="Gene3D" id="3.30.40.10">
    <property type="entry name" value="Zinc/RING finger domain, C3HC4 (zinc finger)"/>
    <property type="match status" value="1"/>
</dbReference>
<dbReference type="PROSITE" id="PS50089">
    <property type="entry name" value="ZF_RING_2"/>
    <property type="match status" value="1"/>
</dbReference>
<evidence type="ECO:0000256" key="12">
    <source>
        <dbReference type="ARBA" id="ARBA00022786"/>
    </source>
</evidence>
<accession>A0A5B7EYE0</accession>
<dbReference type="GO" id="GO:0061630">
    <property type="term" value="F:ubiquitin protein ligase activity"/>
    <property type="evidence" value="ECO:0007669"/>
    <property type="project" value="UniProtKB-EC"/>
</dbReference>
<evidence type="ECO:0000256" key="11">
    <source>
        <dbReference type="ARBA" id="ARBA00022771"/>
    </source>
</evidence>
<comment type="caution">
    <text evidence="20">The sequence shown here is derived from an EMBL/GenBank/DDBJ whole genome shotgun (WGS) entry which is preliminary data.</text>
</comment>
<evidence type="ECO:0000256" key="2">
    <source>
        <dbReference type="ARBA" id="ARBA00004322"/>
    </source>
</evidence>
<dbReference type="Proteomes" id="UP000324222">
    <property type="component" value="Unassembled WGS sequence"/>
</dbReference>
<feature type="coiled-coil region" evidence="17">
    <location>
        <begin position="264"/>
        <end position="324"/>
    </location>
</feature>
<evidence type="ECO:0000313" key="21">
    <source>
        <dbReference type="Proteomes" id="UP000324222"/>
    </source>
</evidence>
<keyword evidence="21" id="KW-1185">Reference proteome</keyword>
<comment type="catalytic activity">
    <reaction evidence="1">
        <text>S-ubiquitinyl-[E2 ubiquitin-conjugating enzyme]-L-cysteine + [acceptor protein]-L-lysine = [E2 ubiquitin-conjugating enzyme]-L-cysteine + N(6)-ubiquitinyl-[acceptor protein]-L-lysine.</text>
        <dbReference type="EC" id="2.3.2.27"/>
    </reaction>
</comment>
<feature type="compositionally biased region" description="Low complexity" evidence="18">
    <location>
        <begin position="57"/>
        <end position="80"/>
    </location>
</feature>
<evidence type="ECO:0000256" key="16">
    <source>
        <dbReference type="PROSITE-ProRule" id="PRU00175"/>
    </source>
</evidence>
<dbReference type="SUPFAM" id="SSF57850">
    <property type="entry name" value="RING/U-box"/>
    <property type="match status" value="1"/>
</dbReference>
<dbReference type="SUPFAM" id="SSF50978">
    <property type="entry name" value="WD40 repeat-like"/>
    <property type="match status" value="1"/>
</dbReference>
<comment type="subcellular location">
    <subcellularLocation>
        <location evidence="3">Cytoplasm</location>
    </subcellularLocation>
    <subcellularLocation>
        <location evidence="2">Nucleus</location>
        <location evidence="2">PML body</location>
    </subcellularLocation>
</comment>
<keyword evidence="7" id="KW-0853">WD repeat</keyword>
<keyword evidence="15" id="KW-0539">Nucleus</keyword>
<keyword evidence="9" id="KW-0677">Repeat</keyword>
<dbReference type="InterPro" id="IPR013083">
    <property type="entry name" value="Znf_RING/FYVE/PHD"/>
</dbReference>
<evidence type="ECO:0000256" key="5">
    <source>
        <dbReference type="ARBA" id="ARBA00012483"/>
    </source>
</evidence>
<gene>
    <name evidence="20" type="primary">RFWD3</name>
    <name evidence="20" type="ORF">E2C01_032792</name>
</gene>
<evidence type="ECO:0000256" key="14">
    <source>
        <dbReference type="ARBA" id="ARBA00023204"/>
    </source>
</evidence>
<evidence type="ECO:0000256" key="1">
    <source>
        <dbReference type="ARBA" id="ARBA00000900"/>
    </source>
</evidence>
<evidence type="ECO:0000259" key="19">
    <source>
        <dbReference type="PROSITE" id="PS50089"/>
    </source>
</evidence>
<dbReference type="Pfam" id="PF23419">
    <property type="entry name" value="WD40_RFWD3"/>
    <property type="match status" value="1"/>
</dbReference>
<proteinExistence type="predicted"/>
<feature type="region of interest" description="Disordered" evidence="18">
    <location>
        <begin position="139"/>
        <end position="195"/>
    </location>
</feature>
<dbReference type="Gene3D" id="2.130.10.10">
    <property type="entry name" value="YVTN repeat-like/Quinoprotein amine dehydrogenase"/>
    <property type="match status" value="1"/>
</dbReference>
<keyword evidence="11 16" id="KW-0479">Metal-binding</keyword>
<evidence type="ECO:0000256" key="3">
    <source>
        <dbReference type="ARBA" id="ARBA00004496"/>
    </source>
</evidence>
<evidence type="ECO:0000256" key="13">
    <source>
        <dbReference type="ARBA" id="ARBA00022833"/>
    </source>
</evidence>
<sequence>MTEQLVPLEAMEVDYDSDATEVIDITQEDIDDDEREEDEGGSRTPSILEVDSQQGQHSVATAATAAAAAGAPAAAAAEEPLQPEEPQHPSSSSQGGHSSHPSPTPPPSVPPDGSQAQQQTIPTLFSGLQERRSSVSVISVGSNVEDSDSNTTEMPNTLGVAGPSTSAVPLSSTPKKQSADAAPAPPSPESDDEGQTCPICFDPWTNKGDHRLSSLKCGHLFGYECISKWLQGSTKRNRGKCPQCNAKVTKKDIRIIYAKNIKALDTTEKEKIMKELEKEREEKRRLEVEHAQTRLKYELKSQLVVKLQEELEALKASASGARHAGVSSSKPGESSSLKKRLVFKEWMEVCREGGCRVMAYSEWLGMVVVSMPSQVGMFPGYGVKKIDLLTFRVERYVPLHQKQIRDLAFSPAKRNLLLSVGMDRMVKITNISSNASVAQFIASAPVWCCSWSTTEMTVFYVGTAFGHLHQYDTRNTSGPTATIELPGSGPAVSMTYIHPGPDSSLTWDGLLVARLQSCFFVEAGTSGEAKSHQLPLDGTFTSVSSEDDSCHVLVSCRPSQRHPHARHTVCFLQQVTSSEEGETERRTVTTQPVYTFQGGTTQKVLTRSILASPPFPGCSLLVFASDESTQSIYVWELRSMSCLQQLRHPDTVLDLLQVTVRETPYLMALTEKGVRVYSWDN</sequence>
<dbReference type="InterPro" id="IPR001841">
    <property type="entry name" value="Znf_RING"/>
</dbReference>
<dbReference type="OrthoDB" id="5600418at2759"/>
<keyword evidence="17" id="KW-0175">Coiled coil</keyword>
<dbReference type="SMART" id="SM00184">
    <property type="entry name" value="RING"/>
    <property type="match status" value="1"/>
</dbReference>
<keyword evidence="8" id="KW-0808">Transferase</keyword>
<keyword evidence="12" id="KW-0833">Ubl conjugation pathway</keyword>
<dbReference type="SMART" id="SM00320">
    <property type="entry name" value="WD40"/>
    <property type="match status" value="3"/>
</dbReference>
<feature type="compositionally biased region" description="Polar residues" evidence="18">
    <location>
        <begin position="163"/>
        <end position="176"/>
    </location>
</feature>
<feature type="region of interest" description="Disordered" evidence="18">
    <location>
        <begin position="1"/>
        <end position="123"/>
    </location>
</feature>
<dbReference type="CDD" id="cd16450">
    <property type="entry name" value="mRING-C3HGC3_RFWD3"/>
    <property type="match status" value="1"/>
</dbReference>
<keyword evidence="6" id="KW-0963">Cytoplasm</keyword>
<evidence type="ECO:0000256" key="8">
    <source>
        <dbReference type="ARBA" id="ARBA00022679"/>
    </source>
</evidence>
<dbReference type="GO" id="GO:0036297">
    <property type="term" value="P:interstrand cross-link repair"/>
    <property type="evidence" value="ECO:0007669"/>
    <property type="project" value="InterPro"/>
</dbReference>
<dbReference type="InterPro" id="IPR015943">
    <property type="entry name" value="WD40/YVTN_repeat-like_dom_sf"/>
</dbReference>
<dbReference type="GO" id="GO:0016605">
    <property type="term" value="C:PML body"/>
    <property type="evidence" value="ECO:0007669"/>
    <property type="project" value="UniProtKB-SubCell"/>
</dbReference>